<organism evidence="1 2">
    <name type="scientific">Pocillopora damicornis</name>
    <name type="common">Cauliflower coral</name>
    <name type="synonym">Millepora damicornis</name>
    <dbReference type="NCBI Taxonomy" id="46731"/>
    <lineage>
        <taxon>Eukaryota</taxon>
        <taxon>Metazoa</taxon>
        <taxon>Cnidaria</taxon>
        <taxon>Anthozoa</taxon>
        <taxon>Hexacorallia</taxon>
        <taxon>Scleractinia</taxon>
        <taxon>Astrocoeniina</taxon>
        <taxon>Pocilloporidae</taxon>
        <taxon>Pocillopora</taxon>
    </lineage>
</organism>
<accession>A0A3M6TAL2</accession>
<dbReference type="EMBL" id="RCHS01004001">
    <property type="protein sequence ID" value="RMX38432.1"/>
    <property type="molecule type" value="Genomic_DNA"/>
</dbReference>
<name>A0A3M6TAL2_POCDA</name>
<evidence type="ECO:0000313" key="2">
    <source>
        <dbReference type="Proteomes" id="UP000275408"/>
    </source>
</evidence>
<reference evidence="1 2" key="1">
    <citation type="journal article" date="2018" name="Sci. Rep.">
        <title>Comparative analysis of the Pocillopora damicornis genome highlights role of immune system in coral evolution.</title>
        <authorList>
            <person name="Cunning R."/>
            <person name="Bay R.A."/>
            <person name="Gillette P."/>
            <person name="Baker A.C."/>
            <person name="Traylor-Knowles N."/>
        </authorList>
    </citation>
    <scope>NUCLEOTIDE SEQUENCE [LARGE SCALE GENOMIC DNA]</scope>
    <source>
        <strain evidence="1">RSMAS</strain>
        <tissue evidence="1">Whole animal</tissue>
    </source>
</reference>
<evidence type="ECO:0000313" key="1">
    <source>
        <dbReference type="EMBL" id="RMX38432.1"/>
    </source>
</evidence>
<sequence>MVLAESSESYSERDFQMKACISAASPTPIGKLDISACSNGTSSKRSKASKMSVSEKRFAREGLRATSGELANGETSAELIKKTYKGSR</sequence>
<dbReference type="Proteomes" id="UP000275408">
    <property type="component" value="Unassembled WGS sequence"/>
</dbReference>
<comment type="caution">
    <text evidence="1">The sequence shown here is derived from an EMBL/GenBank/DDBJ whole genome shotgun (WGS) entry which is preliminary data.</text>
</comment>
<keyword evidence="2" id="KW-1185">Reference proteome</keyword>
<protein>
    <submittedName>
        <fullName evidence="1">Uncharacterized protein</fullName>
    </submittedName>
</protein>
<gene>
    <name evidence="1" type="ORF">pdam_00016266</name>
</gene>
<dbReference type="AlphaFoldDB" id="A0A3M6TAL2"/>
<proteinExistence type="predicted"/>